<keyword evidence="1" id="KW-1133">Transmembrane helix</keyword>
<dbReference type="SUPFAM" id="SSF90112">
    <property type="entry name" value="Neurotransmitter-gated ion-channel transmembrane pore"/>
    <property type="match status" value="1"/>
</dbReference>
<dbReference type="InterPro" id="IPR038050">
    <property type="entry name" value="Neuro_actylchol_rec"/>
</dbReference>
<name>A0AAD9R1H6_ACRCE</name>
<proteinExistence type="predicted"/>
<keyword evidence="1" id="KW-0812">Transmembrane</keyword>
<dbReference type="InterPro" id="IPR006201">
    <property type="entry name" value="Neur_channel"/>
</dbReference>
<reference evidence="3" key="1">
    <citation type="journal article" date="2023" name="G3 (Bethesda)">
        <title>Whole genome assembly and annotation of the endangered Caribbean coral Acropora cervicornis.</title>
        <authorList>
            <person name="Selwyn J.D."/>
            <person name="Vollmer S.V."/>
        </authorList>
    </citation>
    <scope>NUCLEOTIDE SEQUENCE</scope>
    <source>
        <strain evidence="3">K2</strain>
    </source>
</reference>
<accession>A0AAD9R1H6</accession>
<feature type="transmembrane region" description="Helical" evidence="1">
    <location>
        <begin position="158"/>
        <end position="179"/>
    </location>
</feature>
<dbReference type="Pfam" id="PF02932">
    <property type="entry name" value="Neur_chan_memb"/>
    <property type="match status" value="1"/>
</dbReference>
<comment type="caution">
    <text evidence="3">The sequence shown here is derived from an EMBL/GenBank/DDBJ whole genome shotgun (WGS) entry which is preliminary data.</text>
</comment>
<feature type="domain" description="Neurotransmitter-gated ion-channel transmembrane" evidence="2">
    <location>
        <begin position="1"/>
        <end position="147"/>
    </location>
</feature>
<protein>
    <submittedName>
        <fullName evidence="3">Gamma-aminobutyric acid receptor subunit rho-1</fullName>
    </submittedName>
</protein>
<evidence type="ECO:0000256" key="1">
    <source>
        <dbReference type="SAM" id="Phobius"/>
    </source>
</evidence>
<dbReference type="Gene3D" id="1.20.58.390">
    <property type="entry name" value="Neurotransmitter-gated ion-channel transmembrane domain"/>
    <property type="match status" value="2"/>
</dbReference>
<dbReference type="InterPro" id="IPR006029">
    <property type="entry name" value="Neurotrans-gated_channel_TM"/>
</dbReference>
<keyword evidence="4" id="KW-1185">Reference proteome</keyword>
<keyword evidence="1" id="KW-0472">Membrane</keyword>
<dbReference type="InterPro" id="IPR036719">
    <property type="entry name" value="Neuro-gated_channel_TM_sf"/>
</dbReference>
<dbReference type="InterPro" id="IPR006028">
    <property type="entry name" value="GABAA/Glycine_rcpt"/>
</dbReference>
<reference evidence="3" key="2">
    <citation type="journal article" date="2023" name="Science">
        <title>Genomic signatures of disease resistance in endangered staghorn corals.</title>
        <authorList>
            <person name="Vollmer S.V."/>
            <person name="Selwyn J.D."/>
            <person name="Despard B.A."/>
            <person name="Roesel C.L."/>
        </authorList>
    </citation>
    <scope>NUCLEOTIDE SEQUENCE</scope>
    <source>
        <strain evidence="3">K2</strain>
    </source>
</reference>
<feature type="transmembrane region" description="Helical" evidence="1">
    <location>
        <begin position="20"/>
        <end position="38"/>
    </location>
</feature>
<dbReference type="Proteomes" id="UP001249851">
    <property type="component" value="Unassembled WGS sequence"/>
</dbReference>
<dbReference type="PANTHER" id="PTHR18945">
    <property type="entry name" value="NEUROTRANSMITTER GATED ION CHANNEL"/>
    <property type="match status" value="1"/>
</dbReference>
<dbReference type="GO" id="GO:0005216">
    <property type="term" value="F:monoatomic ion channel activity"/>
    <property type="evidence" value="ECO:0007669"/>
    <property type="project" value="InterPro"/>
</dbReference>
<keyword evidence="3" id="KW-0675">Receptor</keyword>
<dbReference type="CDD" id="cd19049">
    <property type="entry name" value="LGIC_TM_anion"/>
    <property type="match status" value="1"/>
</dbReference>
<dbReference type="AlphaFoldDB" id="A0AAD9R1H6"/>
<dbReference type="EMBL" id="JARQWQ010000006">
    <property type="protein sequence ID" value="KAK2571335.1"/>
    <property type="molecule type" value="Genomic_DNA"/>
</dbReference>
<gene>
    <name evidence="3" type="ORF">P5673_003919</name>
</gene>
<sequence>MLSWIVFWMEKSDIGNRMALGITTILTIMFLLGSLNGNLPKVSYPKALDWYLLVSFSFVFLSLIECLVVYVLLKQTRKHDQVIARETNGITFPLTTYKVMSFKTDDGAPVADETKNGSAIHQNDVCTETQPDTETMLDNRAGQKSKKKRRRMEKIAKLIDNFSRVLFPLAFICFNIYYWKFIE</sequence>
<evidence type="ECO:0000313" key="4">
    <source>
        <dbReference type="Proteomes" id="UP001249851"/>
    </source>
</evidence>
<feature type="transmembrane region" description="Helical" evidence="1">
    <location>
        <begin position="50"/>
        <end position="73"/>
    </location>
</feature>
<evidence type="ECO:0000259" key="2">
    <source>
        <dbReference type="Pfam" id="PF02932"/>
    </source>
</evidence>
<organism evidence="3 4">
    <name type="scientific">Acropora cervicornis</name>
    <name type="common">Staghorn coral</name>
    <dbReference type="NCBI Taxonomy" id="6130"/>
    <lineage>
        <taxon>Eukaryota</taxon>
        <taxon>Metazoa</taxon>
        <taxon>Cnidaria</taxon>
        <taxon>Anthozoa</taxon>
        <taxon>Hexacorallia</taxon>
        <taxon>Scleractinia</taxon>
        <taxon>Astrocoeniina</taxon>
        <taxon>Acroporidae</taxon>
        <taxon>Acropora</taxon>
    </lineage>
</organism>
<dbReference type="PRINTS" id="PR00253">
    <property type="entry name" value="GABAARECEPTR"/>
</dbReference>
<dbReference type="GO" id="GO:0016020">
    <property type="term" value="C:membrane"/>
    <property type="evidence" value="ECO:0007669"/>
    <property type="project" value="InterPro"/>
</dbReference>
<evidence type="ECO:0000313" key="3">
    <source>
        <dbReference type="EMBL" id="KAK2571335.1"/>
    </source>
</evidence>
<dbReference type="GO" id="GO:0004888">
    <property type="term" value="F:transmembrane signaling receptor activity"/>
    <property type="evidence" value="ECO:0007669"/>
    <property type="project" value="InterPro"/>
</dbReference>